<keyword evidence="3" id="KW-1185">Reference proteome</keyword>
<dbReference type="PROSITE" id="PS51186">
    <property type="entry name" value="GNAT"/>
    <property type="match status" value="1"/>
</dbReference>
<dbReference type="SUPFAM" id="SSF55729">
    <property type="entry name" value="Acyl-CoA N-acyltransferases (Nat)"/>
    <property type="match status" value="1"/>
</dbReference>
<dbReference type="Proteomes" id="UP001141259">
    <property type="component" value="Unassembled WGS sequence"/>
</dbReference>
<name>A0A9X2VTT5_9PSEU</name>
<feature type="domain" description="N-acetyltransferase" evidence="1">
    <location>
        <begin position="11"/>
        <end position="174"/>
    </location>
</feature>
<dbReference type="PANTHER" id="PTHR43072:SF8">
    <property type="entry name" value="ACYLTRANSFERASE FABY-RELATED"/>
    <property type="match status" value="1"/>
</dbReference>
<sequence length="175" mass="18878">MSTIVENGEGPQVRDTRTENLPTIAAIYADYVDNTTVTFAETAPTLADWQERLTDTTARGLPFLTAEDHGEVVGMAYCTPWKTKTAYRYTAESTIYLSPAAAGRGLGTTLLTTLLDRCTTAGIREVIAVIADNGNKASERLHERCGFTQAGRLTGVGVKHGKTLDTVLLQRSLPA</sequence>
<gene>
    <name evidence="2" type="ORF">NZH93_31800</name>
</gene>
<dbReference type="GO" id="GO:0016747">
    <property type="term" value="F:acyltransferase activity, transferring groups other than amino-acyl groups"/>
    <property type="evidence" value="ECO:0007669"/>
    <property type="project" value="InterPro"/>
</dbReference>
<dbReference type="AlphaFoldDB" id="A0A9X2VTT5"/>
<evidence type="ECO:0000259" key="1">
    <source>
        <dbReference type="PROSITE" id="PS51186"/>
    </source>
</evidence>
<dbReference type="Pfam" id="PF00583">
    <property type="entry name" value="Acetyltransf_1"/>
    <property type="match status" value="1"/>
</dbReference>
<dbReference type="RefSeq" id="WP_259626952.1">
    <property type="nucleotide sequence ID" value="NZ_JANYMP010000018.1"/>
</dbReference>
<organism evidence="2 3">
    <name type="scientific">Umezawaea endophytica</name>
    <dbReference type="NCBI Taxonomy" id="1654476"/>
    <lineage>
        <taxon>Bacteria</taxon>
        <taxon>Bacillati</taxon>
        <taxon>Actinomycetota</taxon>
        <taxon>Actinomycetes</taxon>
        <taxon>Pseudonocardiales</taxon>
        <taxon>Pseudonocardiaceae</taxon>
        <taxon>Umezawaea</taxon>
    </lineage>
</organism>
<evidence type="ECO:0000313" key="3">
    <source>
        <dbReference type="Proteomes" id="UP001141259"/>
    </source>
</evidence>
<accession>A0A9X2VTT5</accession>
<dbReference type="InterPro" id="IPR016181">
    <property type="entry name" value="Acyl_CoA_acyltransferase"/>
</dbReference>
<proteinExistence type="predicted"/>
<evidence type="ECO:0000313" key="2">
    <source>
        <dbReference type="EMBL" id="MCS7481463.1"/>
    </source>
</evidence>
<comment type="caution">
    <text evidence="2">The sequence shown here is derived from an EMBL/GenBank/DDBJ whole genome shotgun (WGS) entry which is preliminary data.</text>
</comment>
<dbReference type="EMBL" id="JANYMP010000018">
    <property type="protein sequence ID" value="MCS7481463.1"/>
    <property type="molecule type" value="Genomic_DNA"/>
</dbReference>
<dbReference type="InterPro" id="IPR000182">
    <property type="entry name" value="GNAT_dom"/>
</dbReference>
<dbReference type="Gene3D" id="3.40.630.30">
    <property type="match status" value="1"/>
</dbReference>
<dbReference type="PANTHER" id="PTHR43072">
    <property type="entry name" value="N-ACETYLTRANSFERASE"/>
    <property type="match status" value="1"/>
</dbReference>
<reference evidence="2" key="1">
    <citation type="submission" date="2022-08" db="EMBL/GenBank/DDBJ databases">
        <authorList>
            <person name="Tistechok S."/>
            <person name="Samborskyy M."/>
            <person name="Roman I."/>
        </authorList>
    </citation>
    <scope>NUCLEOTIDE SEQUENCE</scope>
    <source>
        <strain evidence="2">DSM 103496</strain>
    </source>
</reference>
<protein>
    <submittedName>
        <fullName evidence="2">GNAT family N-acetyltransferase</fullName>
    </submittedName>
</protein>